<dbReference type="EMBL" id="JARJCW010000002">
    <property type="protein sequence ID" value="KAJ7228455.1"/>
    <property type="molecule type" value="Genomic_DNA"/>
</dbReference>
<dbReference type="AlphaFoldDB" id="A0AAD6YT80"/>
<feature type="region of interest" description="Disordered" evidence="1">
    <location>
        <begin position="279"/>
        <end position="307"/>
    </location>
</feature>
<sequence length="307" mass="33903">MPKASSALRMRRPGPLKELPLDSFLPPDPNLPQRPNKRSHSPSPSLFSPTKRRILAEEGIIIGGGSVRSPARLRALPVSRDRGSESPVKKHDGGPHKNSVASARSPPSASYIAIELQTTRLTRRQTRHSASLPTVDASLHRYEDDSSLLTEDTSSRSARVAPVQIPRDIPPPVDPRSIHYPGFQVHQDPYVFVGPAVALEADSPLSPEKDTLKENVPPRRKARKSNAAFDLKAHIVSSDAKATPRTPGKLFTRERSTSATPTACRPDNVLTWDTRLTPKLGDRERREMRRQLAHEVDAIPSEDEETL</sequence>
<comment type="caution">
    <text evidence="2">The sequence shown here is derived from an EMBL/GenBank/DDBJ whole genome shotgun (WGS) entry which is preliminary data.</text>
</comment>
<evidence type="ECO:0000313" key="3">
    <source>
        <dbReference type="Proteomes" id="UP001219525"/>
    </source>
</evidence>
<proteinExistence type="predicted"/>
<feature type="region of interest" description="Disordered" evidence="1">
    <location>
        <begin position="1"/>
        <end position="51"/>
    </location>
</feature>
<protein>
    <submittedName>
        <fullName evidence="2">Uncharacterized protein</fullName>
    </submittedName>
</protein>
<feature type="region of interest" description="Disordered" evidence="1">
    <location>
        <begin position="122"/>
        <end position="173"/>
    </location>
</feature>
<feature type="compositionally biased region" description="Basic and acidic residues" evidence="1">
    <location>
        <begin position="280"/>
        <end position="297"/>
    </location>
</feature>
<keyword evidence="3" id="KW-1185">Reference proteome</keyword>
<gene>
    <name evidence="2" type="ORF">GGX14DRAFT_612964</name>
</gene>
<feature type="compositionally biased region" description="Basic and acidic residues" evidence="1">
    <location>
        <begin position="79"/>
        <end position="95"/>
    </location>
</feature>
<reference evidence="2" key="1">
    <citation type="submission" date="2023-03" db="EMBL/GenBank/DDBJ databases">
        <title>Massive genome expansion in bonnet fungi (Mycena s.s.) driven by repeated elements and novel gene families across ecological guilds.</title>
        <authorList>
            <consortium name="Lawrence Berkeley National Laboratory"/>
            <person name="Harder C.B."/>
            <person name="Miyauchi S."/>
            <person name="Viragh M."/>
            <person name="Kuo A."/>
            <person name="Thoen E."/>
            <person name="Andreopoulos B."/>
            <person name="Lu D."/>
            <person name="Skrede I."/>
            <person name="Drula E."/>
            <person name="Henrissat B."/>
            <person name="Morin E."/>
            <person name="Kohler A."/>
            <person name="Barry K."/>
            <person name="LaButti K."/>
            <person name="Morin E."/>
            <person name="Salamov A."/>
            <person name="Lipzen A."/>
            <person name="Mereny Z."/>
            <person name="Hegedus B."/>
            <person name="Baldrian P."/>
            <person name="Stursova M."/>
            <person name="Weitz H."/>
            <person name="Taylor A."/>
            <person name="Grigoriev I.V."/>
            <person name="Nagy L.G."/>
            <person name="Martin F."/>
            <person name="Kauserud H."/>
        </authorList>
    </citation>
    <scope>NUCLEOTIDE SEQUENCE</scope>
    <source>
        <strain evidence="2">9144</strain>
    </source>
</reference>
<feature type="compositionally biased region" description="Low complexity" evidence="1">
    <location>
        <begin position="99"/>
        <end position="109"/>
    </location>
</feature>
<name>A0AAD6YT80_9AGAR</name>
<feature type="region of interest" description="Disordered" evidence="1">
    <location>
        <begin position="204"/>
        <end position="266"/>
    </location>
</feature>
<accession>A0AAD6YT80</accession>
<evidence type="ECO:0000313" key="2">
    <source>
        <dbReference type="EMBL" id="KAJ7228455.1"/>
    </source>
</evidence>
<organism evidence="2 3">
    <name type="scientific">Mycena pura</name>
    <dbReference type="NCBI Taxonomy" id="153505"/>
    <lineage>
        <taxon>Eukaryota</taxon>
        <taxon>Fungi</taxon>
        <taxon>Dikarya</taxon>
        <taxon>Basidiomycota</taxon>
        <taxon>Agaricomycotina</taxon>
        <taxon>Agaricomycetes</taxon>
        <taxon>Agaricomycetidae</taxon>
        <taxon>Agaricales</taxon>
        <taxon>Marasmiineae</taxon>
        <taxon>Mycenaceae</taxon>
        <taxon>Mycena</taxon>
    </lineage>
</organism>
<feature type="region of interest" description="Disordered" evidence="1">
    <location>
        <begin position="66"/>
        <end position="109"/>
    </location>
</feature>
<feature type="compositionally biased region" description="Basic and acidic residues" evidence="1">
    <location>
        <begin position="207"/>
        <end position="217"/>
    </location>
</feature>
<evidence type="ECO:0000256" key="1">
    <source>
        <dbReference type="SAM" id="MobiDB-lite"/>
    </source>
</evidence>
<dbReference type="Proteomes" id="UP001219525">
    <property type="component" value="Unassembled WGS sequence"/>
</dbReference>